<dbReference type="Proteomes" id="UP000828390">
    <property type="component" value="Unassembled WGS sequence"/>
</dbReference>
<reference evidence="1" key="2">
    <citation type="submission" date="2020-11" db="EMBL/GenBank/DDBJ databases">
        <authorList>
            <person name="McCartney M.A."/>
            <person name="Auch B."/>
            <person name="Kono T."/>
            <person name="Mallez S."/>
            <person name="Becker A."/>
            <person name="Gohl D.M."/>
            <person name="Silverstein K.A.T."/>
            <person name="Koren S."/>
            <person name="Bechman K.B."/>
            <person name="Herman A."/>
            <person name="Abrahante J.E."/>
            <person name="Garbe J."/>
        </authorList>
    </citation>
    <scope>NUCLEOTIDE SEQUENCE</scope>
    <source>
        <strain evidence="1">Duluth1</strain>
        <tissue evidence="1">Whole animal</tissue>
    </source>
</reference>
<dbReference type="AlphaFoldDB" id="A0A9D3YFR4"/>
<keyword evidence="2" id="KW-1185">Reference proteome</keyword>
<gene>
    <name evidence="1" type="ORF">DPMN_085830</name>
</gene>
<accession>A0A9D3YFR4</accession>
<evidence type="ECO:0000313" key="2">
    <source>
        <dbReference type="Proteomes" id="UP000828390"/>
    </source>
</evidence>
<proteinExistence type="predicted"/>
<reference evidence="1" key="1">
    <citation type="journal article" date="2019" name="bioRxiv">
        <title>The Genome of the Zebra Mussel, Dreissena polymorpha: A Resource for Invasive Species Research.</title>
        <authorList>
            <person name="McCartney M.A."/>
            <person name="Auch B."/>
            <person name="Kono T."/>
            <person name="Mallez S."/>
            <person name="Zhang Y."/>
            <person name="Obille A."/>
            <person name="Becker A."/>
            <person name="Abrahante J.E."/>
            <person name="Garbe J."/>
            <person name="Badalamenti J.P."/>
            <person name="Herman A."/>
            <person name="Mangelson H."/>
            <person name="Liachko I."/>
            <person name="Sullivan S."/>
            <person name="Sone E.D."/>
            <person name="Koren S."/>
            <person name="Silverstein K.A.T."/>
            <person name="Beckman K.B."/>
            <person name="Gohl D.M."/>
        </authorList>
    </citation>
    <scope>NUCLEOTIDE SEQUENCE</scope>
    <source>
        <strain evidence="1">Duluth1</strain>
        <tissue evidence="1">Whole animal</tissue>
    </source>
</reference>
<name>A0A9D3YFR4_DREPO</name>
<evidence type="ECO:0000313" key="1">
    <source>
        <dbReference type="EMBL" id="KAH3698311.1"/>
    </source>
</evidence>
<dbReference type="EMBL" id="JAIWYP010000016">
    <property type="protein sequence ID" value="KAH3698311.1"/>
    <property type="molecule type" value="Genomic_DNA"/>
</dbReference>
<organism evidence="1 2">
    <name type="scientific">Dreissena polymorpha</name>
    <name type="common">Zebra mussel</name>
    <name type="synonym">Mytilus polymorpha</name>
    <dbReference type="NCBI Taxonomy" id="45954"/>
    <lineage>
        <taxon>Eukaryota</taxon>
        <taxon>Metazoa</taxon>
        <taxon>Spiralia</taxon>
        <taxon>Lophotrochozoa</taxon>
        <taxon>Mollusca</taxon>
        <taxon>Bivalvia</taxon>
        <taxon>Autobranchia</taxon>
        <taxon>Heteroconchia</taxon>
        <taxon>Euheterodonta</taxon>
        <taxon>Imparidentia</taxon>
        <taxon>Neoheterodontei</taxon>
        <taxon>Myida</taxon>
        <taxon>Dreissenoidea</taxon>
        <taxon>Dreissenidae</taxon>
        <taxon>Dreissena</taxon>
    </lineage>
</organism>
<comment type="caution">
    <text evidence="1">The sequence shown here is derived from an EMBL/GenBank/DDBJ whole genome shotgun (WGS) entry which is preliminary data.</text>
</comment>
<protein>
    <submittedName>
        <fullName evidence="1">Uncharacterized protein</fullName>
    </submittedName>
</protein>
<sequence>MGVGIQRPQLHTEARQALLPHSKEAEAQHQRVRIVSNKMFVNNVAPKKFFNGQVVNVN</sequence>